<accession>A0AAU4JX89</accession>
<evidence type="ECO:0000313" key="3">
    <source>
        <dbReference type="Proteomes" id="UP001432128"/>
    </source>
</evidence>
<dbReference type="PANTHER" id="PTHR40758">
    <property type="entry name" value="CONSERVED PROTEIN"/>
    <property type="match status" value="1"/>
</dbReference>
<dbReference type="Proteomes" id="UP001432128">
    <property type="component" value="Chromosome"/>
</dbReference>
<dbReference type="EMBL" id="CP108021">
    <property type="protein sequence ID" value="WUM18403.1"/>
    <property type="molecule type" value="Genomic_DNA"/>
</dbReference>
<dbReference type="NCBIfam" id="TIGR03083">
    <property type="entry name" value="maleylpyruvate isomerase family mycothiol-dependent enzyme"/>
    <property type="match status" value="1"/>
</dbReference>
<evidence type="ECO:0000259" key="1">
    <source>
        <dbReference type="Pfam" id="PF11716"/>
    </source>
</evidence>
<dbReference type="Pfam" id="PF11716">
    <property type="entry name" value="MDMPI_N"/>
    <property type="match status" value="1"/>
</dbReference>
<reference evidence="2 3" key="1">
    <citation type="submission" date="2022-10" db="EMBL/GenBank/DDBJ databases">
        <title>The complete genomes of actinobacterial strains from the NBC collection.</title>
        <authorList>
            <person name="Joergensen T.S."/>
            <person name="Alvarez Arevalo M."/>
            <person name="Sterndorff E.B."/>
            <person name="Faurdal D."/>
            <person name="Vuksanovic O."/>
            <person name="Mourched A.-S."/>
            <person name="Charusanti P."/>
            <person name="Shaw S."/>
            <person name="Blin K."/>
            <person name="Weber T."/>
        </authorList>
    </citation>
    <scope>NUCLEOTIDE SEQUENCE [LARGE SCALE GENOMIC DNA]</scope>
    <source>
        <strain evidence="2 3">NBC_00319</strain>
    </source>
</reference>
<name>A0AAU4JX89_9NOCA</name>
<dbReference type="InterPro" id="IPR034660">
    <property type="entry name" value="DinB/YfiT-like"/>
</dbReference>
<proteinExistence type="predicted"/>
<organism evidence="2 3">
    <name type="scientific">Williamsia herbipolensis</name>
    <dbReference type="NCBI Taxonomy" id="1603258"/>
    <lineage>
        <taxon>Bacteria</taxon>
        <taxon>Bacillati</taxon>
        <taxon>Actinomycetota</taxon>
        <taxon>Actinomycetes</taxon>
        <taxon>Mycobacteriales</taxon>
        <taxon>Nocardiaceae</taxon>
        <taxon>Williamsia</taxon>
    </lineage>
</organism>
<sequence>MSVGPTIDEFRSVIDAATHRLSASARSAGLTALVPPCPDWTVADLVAHQGMVHRWAQAQILGVEAPFASESDVHDRVAPTDLTDWFVDGARELLETLTTADPDVEAWVFMETGRTPLEFWTRRQAHETTIHAVDAVAAEHGSVPTAAALDIDPVLAADGLDELLVRFAPRGRSKLYDGEPATIGVETTDTGHAWTLSVSAEALTVTDGAPESATAWWRGTAGALYLGLWNRGDEIEVSGDRTTLERWRARHRVR</sequence>
<dbReference type="GO" id="GO:0005886">
    <property type="term" value="C:plasma membrane"/>
    <property type="evidence" value="ECO:0007669"/>
    <property type="project" value="TreeGrafter"/>
</dbReference>
<feature type="domain" description="Mycothiol-dependent maleylpyruvate isomerase metal-binding" evidence="1">
    <location>
        <begin position="15"/>
        <end position="135"/>
    </location>
</feature>
<protein>
    <submittedName>
        <fullName evidence="2">Maleylpyruvate isomerase family mycothiol-dependent enzyme</fullName>
    </submittedName>
</protein>
<dbReference type="SUPFAM" id="SSF109854">
    <property type="entry name" value="DinB/YfiT-like putative metalloenzymes"/>
    <property type="match status" value="1"/>
</dbReference>
<dbReference type="PANTHER" id="PTHR40758:SF1">
    <property type="entry name" value="CONSERVED PROTEIN"/>
    <property type="match status" value="1"/>
</dbReference>
<keyword evidence="2" id="KW-0413">Isomerase</keyword>
<keyword evidence="3" id="KW-1185">Reference proteome</keyword>
<evidence type="ECO:0000313" key="2">
    <source>
        <dbReference type="EMBL" id="WUM18403.1"/>
    </source>
</evidence>
<dbReference type="InterPro" id="IPR024344">
    <property type="entry name" value="MDMPI_metal-binding"/>
</dbReference>
<gene>
    <name evidence="2" type="ORF">OG579_11620</name>
</gene>
<dbReference type="AlphaFoldDB" id="A0AAU4JX89"/>
<dbReference type="RefSeq" id="WP_328856055.1">
    <property type="nucleotide sequence ID" value="NZ_CP108021.1"/>
</dbReference>
<dbReference type="GO" id="GO:0016853">
    <property type="term" value="F:isomerase activity"/>
    <property type="evidence" value="ECO:0007669"/>
    <property type="project" value="UniProtKB-KW"/>
</dbReference>
<dbReference type="InterPro" id="IPR017517">
    <property type="entry name" value="Maleyloyr_isom"/>
</dbReference>
<dbReference type="GO" id="GO:0046872">
    <property type="term" value="F:metal ion binding"/>
    <property type="evidence" value="ECO:0007669"/>
    <property type="project" value="InterPro"/>
</dbReference>
<dbReference type="KEGG" id="whr:OG579_11620"/>